<keyword evidence="4" id="KW-0479">Metal-binding</keyword>
<evidence type="ECO:0000256" key="4">
    <source>
        <dbReference type="ARBA" id="ARBA00022723"/>
    </source>
</evidence>
<evidence type="ECO:0000256" key="9">
    <source>
        <dbReference type="ARBA" id="ARBA00023098"/>
    </source>
</evidence>
<dbReference type="InterPro" id="IPR001206">
    <property type="entry name" value="Diacylglycerol_kinase_cat_dom"/>
</dbReference>
<dbReference type="SMART" id="SM00046">
    <property type="entry name" value="DAGKc"/>
    <property type="match status" value="1"/>
</dbReference>
<dbReference type="Gene3D" id="2.60.200.40">
    <property type="match status" value="1"/>
</dbReference>
<dbReference type="InterPro" id="IPR005218">
    <property type="entry name" value="Diacylglycerol/lipid_kinase"/>
</dbReference>
<evidence type="ECO:0000256" key="2">
    <source>
        <dbReference type="ARBA" id="ARBA00022516"/>
    </source>
</evidence>
<dbReference type="Gene3D" id="3.40.50.10330">
    <property type="entry name" value="Probable inorganic polyphosphate/atp-NAD kinase, domain 1"/>
    <property type="match status" value="1"/>
</dbReference>
<protein>
    <submittedName>
        <fullName evidence="13">YegS/Rv2252/BmrU family lipid kinase</fullName>
    </submittedName>
</protein>
<dbReference type="GO" id="GO:0008654">
    <property type="term" value="P:phospholipid biosynthetic process"/>
    <property type="evidence" value="ECO:0007669"/>
    <property type="project" value="UniProtKB-KW"/>
</dbReference>
<dbReference type="Pfam" id="PF00781">
    <property type="entry name" value="DAGK_cat"/>
    <property type="match status" value="1"/>
</dbReference>
<organism evidence="13 14">
    <name type="scientific">Pedobacter cryoconitis</name>
    <dbReference type="NCBI Taxonomy" id="188932"/>
    <lineage>
        <taxon>Bacteria</taxon>
        <taxon>Pseudomonadati</taxon>
        <taxon>Bacteroidota</taxon>
        <taxon>Sphingobacteriia</taxon>
        <taxon>Sphingobacteriales</taxon>
        <taxon>Sphingobacteriaceae</taxon>
        <taxon>Pedobacter</taxon>
    </lineage>
</organism>
<evidence type="ECO:0000256" key="3">
    <source>
        <dbReference type="ARBA" id="ARBA00022679"/>
    </source>
</evidence>
<keyword evidence="7" id="KW-0067">ATP-binding</keyword>
<dbReference type="GO" id="GO:0005886">
    <property type="term" value="C:plasma membrane"/>
    <property type="evidence" value="ECO:0007669"/>
    <property type="project" value="TreeGrafter"/>
</dbReference>
<evidence type="ECO:0000256" key="5">
    <source>
        <dbReference type="ARBA" id="ARBA00022741"/>
    </source>
</evidence>
<comment type="cofactor">
    <cofactor evidence="1">
        <name>Mg(2+)</name>
        <dbReference type="ChEBI" id="CHEBI:18420"/>
    </cofactor>
</comment>
<sequence length="307" mass="33516">MAKSNILFIINPISGGKDKLKIPAIIDANLDRSKFNPNFSFTEYVGHAAEIAEEAANKNFDIIVAVGGDGTINEIAAKVMQQQKILGIIPFGSGNGLARFLKIPMNTAKAIQVLNELIVTKIDTGTFNDKFFFNMAGMGFDAHISSVFVGNKKRGLTGYFKLGLKEMINYKPETYHIRVDGVGYTRTAFVVSVANSSQYGNNAHVSPHASVTDGLLDVCIIKSFPLYKIPLLAYHMLNASTDRSDLVEIIQGKNIQITRVEDAAIHIDGEPYFMGREIEVTISPLSLNVIVPAAMGVTIKKSIDETE</sequence>
<dbReference type="GO" id="GO:0016301">
    <property type="term" value="F:kinase activity"/>
    <property type="evidence" value="ECO:0007669"/>
    <property type="project" value="UniProtKB-KW"/>
</dbReference>
<keyword evidence="3" id="KW-0808">Transferase</keyword>
<dbReference type="InterPro" id="IPR017438">
    <property type="entry name" value="ATP-NAD_kinase_N"/>
</dbReference>
<dbReference type="InterPro" id="IPR016064">
    <property type="entry name" value="NAD/diacylglycerol_kinase_sf"/>
</dbReference>
<evidence type="ECO:0000256" key="7">
    <source>
        <dbReference type="ARBA" id="ARBA00022840"/>
    </source>
</evidence>
<dbReference type="PANTHER" id="PTHR12358:SF106">
    <property type="entry name" value="LIPID KINASE YEGS"/>
    <property type="match status" value="1"/>
</dbReference>
<keyword evidence="6 13" id="KW-0418">Kinase</keyword>
<dbReference type="PANTHER" id="PTHR12358">
    <property type="entry name" value="SPHINGOSINE KINASE"/>
    <property type="match status" value="1"/>
</dbReference>
<reference evidence="13 14" key="1">
    <citation type="submission" date="2020-08" db="EMBL/GenBank/DDBJ databases">
        <title>Genomic Encyclopedia of Type Strains, Phase IV (KMG-V): Genome sequencing to study the core and pangenomes of soil and plant-associated prokaryotes.</title>
        <authorList>
            <person name="Whitman W."/>
        </authorList>
    </citation>
    <scope>NUCLEOTIDE SEQUENCE [LARGE SCALE GENOMIC DNA]</scope>
    <source>
        <strain evidence="13 14">MP7CTX6</strain>
    </source>
</reference>
<dbReference type="InterPro" id="IPR050187">
    <property type="entry name" value="Lipid_Phosphate_FormReg"/>
</dbReference>
<name>A0A7W9DKP6_9SPHI</name>
<dbReference type="NCBIfam" id="TIGR00147">
    <property type="entry name" value="YegS/Rv2252/BmrU family lipid kinase"/>
    <property type="match status" value="1"/>
</dbReference>
<evidence type="ECO:0000256" key="1">
    <source>
        <dbReference type="ARBA" id="ARBA00001946"/>
    </source>
</evidence>
<dbReference type="GO" id="GO:0046872">
    <property type="term" value="F:metal ion binding"/>
    <property type="evidence" value="ECO:0007669"/>
    <property type="project" value="UniProtKB-KW"/>
</dbReference>
<evidence type="ECO:0000256" key="8">
    <source>
        <dbReference type="ARBA" id="ARBA00022842"/>
    </source>
</evidence>
<evidence type="ECO:0000313" key="14">
    <source>
        <dbReference type="Proteomes" id="UP000537718"/>
    </source>
</evidence>
<dbReference type="Pfam" id="PF19279">
    <property type="entry name" value="YegS_C"/>
    <property type="match status" value="1"/>
</dbReference>
<comment type="caution">
    <text evidence="13">The sequence shown here is derived from an EMBL/GenBank/DDBJ whole genome shotgun (WGS) entry which is preliminary data.</text>
</comment>
<feature type="domain" description="DAGKc" evidence="12">
    <location>
        <begin position="1"/>
        <end position="131"/>
    </location>
</feature>
<keyword evidence="8" id="KW-0460">Magnesium</keyword>
<evidence type="ECO:0000313" key="13">
    <source>
        <dbReference type="EMBL" id="MBB5622447.1"/>
    </source>
</evidence>
<keyword evidence="2" id="KW-0444">Lipid biosynthesis</keyword>
<dbReference type="AlphaFoldDB" id="A0A7W9DKP6"/>
<dbReference type="InterPro" id="IPR045540">
    <property type="entry name" value="YegS/DAGK_C"/>
</dbReference>
<evidence type="ECO:0000256" key="11">
    <source>
        <dbReference type="ARBA" id="ARBA00023264"/>
    </source>
</evidence>
<evidence type="ECO:0000256" key="6">
    <source>
        <dbReference type="ARBA" id="ARBA00022777"/>
    </source>
</evidence>
<proteinExistence type="predicted"/>
<dbReference type="PROSITE" id="PS50146">
    <property type="entry name" value="DAGK"/>
    <property type="match status" value="1"/>
</dbReference>
<dbReference type="EMBL" id="JACHCF010000008">
    <property type="protein sequence ID" value="MBB5622447.1"/>
    <property type="molecule type" value="Genomic_DNA"/>
</dbReference>
<keyword evidence="11" id="KW-1208">Phospholipid metabolism</keyword>
<dbReference type="SUPFAM" id="SSF111331">
    <property type="entry name" value="NAD kinase/diacylglycerol kinase-like"/>
    <property type="match status" value="1"/>
</dbReference>
<dbReference type="Proteomes" id="UP000537718">
    <property type="component" value="Unassembled WGS sequence"/>
</dbReference>
<keyword evidence="10" id="KW-0594">Phospholipid biosynthesis</keyword>
<evidence type="ECO:0000259" key="12">
    <source>
        <dbReference type="PROSITE" id="PS50146"/>
    </source>
</evidence>
<keyword evidence="9" id="KW-0443">Lipid metabolism</keyword>
<dbReference type="GO" id="GO:0005524">
    <property type="term" value="F:ATP binding"/>
    <property type="evidence" value="ECO:0007669"/>
    <property type="project" value="UniProtKB-KW"/>
</dbReference>
<accession>A0A7W9DKP6</accession>
<dbReference type="RefSeq" id="WP_183868360.1">
    <property type="nucleotide sequence ID" value="NZ_JACHCF010000008.1"/>
</dbReference>
<keyword evidence="5" id="KW-0547">Nucleotide-binding</keyword>
<gene>
    <name evidence="13" type="ORF">HDE69_003522</name>
</gene>
<evidence type="ECO:0000256" key="10">
    <source>
        <dbReference type="ARBA" id="ARBA00023209"/>
    </source>
</evidence>